<evidence type="ECO:0000256" key="2">
    <source>
        <dbReference type="ARBA" id="ARBA00005047"/>
    </source>
</evidence>
<dbReference type="AlphaFoldDB" id="F0Y5J8"/>
<proteinExistence type="inferred from homology"/>
<dbReference type="GeneID" id="20218456"/>
<dbReference type="PANTHER" id="PTHR23133:SF2">
    <property type="entry name" value="IMIDAZOLEGLYCEROL-PHOSPHATE DEHYDRATASE"/>
    <property type="match status" value="1"/>
</dbReference>
<dbReference type="PANTHER" id="PTHR23133">
    <property type="entry name" value="IMIDAZOLEGLYCEROL-PHOSPHATE DEHYDRATASE HIS7"/>
    <property type="match status" value="1"/>
</dbReference>
<dbReference type="GO" id="GO:0000105">
    <property type="term" value="P:L-histidine biosynthetic process"/>
    <property type="evidence" value="ECO:0007669"/>
    <property type="project" value="UniProtKB-UniPathway"/>
</dbReference>
<dbReference type="EC" id="4.2.1.19" evidence="4"/>
<evidence type="ECO:0000256" key="3">
    <source>
        <dbReference type="ARBA" id="ARBA00007481"/>
    </source>
</evidence>
<dbReference type="Gene3D" id="3.30.230.40">
    <property type="entry name" value="Imidazole glycerol phosphate dehydratase, domain 1"/>
    <property type="match status" value="2"/>
</dbReference>
<dbReference type="InParanoid" id="F0Y5J8"/>
<evidence type="ECO:0000313" key="9">
    <source>
        <dbReference type="Proteomes" id="UP000002729"/>
    </source>
</evidence>
<dbReference type="SUPFAM" id="SSF54211">
    <property type="entry name" value="Ribosomal protein S5 domain 2-like"/>
    <property type="match status" value="1"/>
</dbReference>
<evidence type="ECO:0000256" key="4">
    <source>
        <dbReference type="ARBA" id="ARBA00012075"/>
    </source>
</evidence>
<protein>
    <recommendedName>
        <fullName evidence="4">imidazoleglycerol-phosphate dehydratase</fullName>
        <ecNumber evidence="4">4.2.1.19</ecNumber>
    </recommendedName>
</protein>
<feature type="non-terminal residue" evidence="8">
    <location>
        <position position="136"/>
    </location>
</feature>
<dbReference type="InterPro" id="IPR020565">
    <property type="entry name" value="ImidazoleglycerP_deHydtase_CS"/>
</dbReference>
<comment type="similarity">
    <text evidence="3">Belongs to the imidazoleglycerol-phosphate dehydratase family.</text>
</comment>
<dbReference type="RefSeq" id="XP_009035820.1">
    <property type="nucleotide sequence ID" value="XM_009037572.1"/>
</dbReference>
<evidence type="ECO:0000256" key="7">
    <source>
        <dbReference type="ARBA" id="ARBA00023239"/>
    </source>
</evidence>
<keyword evidence="9" id="KW-1185">Reference proteome</keyword>
<gene>
    <name evidence="8" type="ORF">AURANDRAFT_15035</name>
</gene>
<evidence type="ECO:0000256" key="6">
    <source>
        <dbReference type="ARBA" id="ARBA00023102"/>
    </source>
</evidence>
<accession>F0Y5J8</accession>
<dbReference type="OrthoDB" id="447729at2759"/>
<dbReference type="KEGG" id="aaf:AURANDRAFT_15035"/>
<evidence type="ECO:0000313" key="8">
    <source>
        <dbReference type="EMBL" id="EGB09785.1"/>
    </source>
</evidence>
<evidence type="ECO:0000256" key="1">
    <source>
        <dbReference type="ARBA" id="ARBA00001723"/>
    </source>
</evidence>
<organism evidence="9">
    <name type="scientific">Aureococcus anophagefferens</name>
    <name type="common">Harmful bloom alga</name>
    <dbReference type="NCBI Taxonomy" id="44056"/>
    <lineage>
        <taxon>Eukaryota</taxon>
        <taxon>Sar</taxon>
        <taxon>Stramenopiles</taxon>
        <taxon>Ochrophyta</taxon>
        <taxon>Pelagophyceae</taxon>
        <taxon>Pelagomonadales</taxon>
        <taxon>Pelagomonadaceae</taxon>
        <taxon>Aureococcus</taxon>
    </lineage>
</organism>
<name>F0Y5J8_AURAN</name>
<feature type="non-terminal residue" evidence="8">
    <location>
        <position position="1"/>
    </location>
</feature>
<keyword evidence="7" id="KW-0456">Lyase</keyword>
<dbReference type="OMA" id="RPCITHN"/>
<dbReference type="InterPro" id="IPR038494">
    <property type="entry name" value="IGPD_sf"/>
</dbReference>
<dbReference type="UniPathway" id="UPA00031">
    <property type="reaction ID" value="UER00011"/>
</dbReference>
<dbReference type="GO" id="GO:0004424">
    <property type="term" value="F:imidazoleglycerol-phosphate dehydratase activity"/>
    <property type="evidence" value="ECO:0007669"/>
    <property type="project" value="UniProtKB-EC"/>
</dbReference>
<keyword evidence="5" id="KW-0028">Amino-acid biosynthesis</keyword>
<reference evidence="8 9" key="1">
    <citation type="journal article" date="2011" name="Proc. Natl. Acad. Sci. U.S.A.">
        <title>Niche of harmful alga Aureococcus anophagefferens revealed through ecogenomics.</title>
        <authorList>
            <person name="Gobler C.J."/>
            <person name="Berry D.L."/>
            <person name="Dyhrman S.T."/>
            <person name="Wilhelm S.W."/>
            <person name="Salamov A."/>
            <person name="Lobanov A.V."/>
            <person name="Zhang Y."/>
            <person name="Collier J.L."/>
            <person name="Wurch L.L."/>
            <person name="Kustka A.B."/>
            <person name="Dill B.D."/>
            <person name="Shah M."/>
            <person name="VerBerkmoes N.C."/>
            <person name="Kuo A."/>
            <person name="Terry A."/>
            <person name="Pangilinan J."/>
            <person name="Lindquist E.A."/>
            <person name="Lucas S."/>
            <person name="Paulsen I.T."/>
            <person name="Hattenrath-Lehmann T.K."/>
            <person name="Talmage S.C."/>
            <person name="Walker E.A."/>
            <person name="Koch F."/>
            <person name="Burson A.M."/>
            <person name="Marcoval M.A."/>
            <person name="Tang Y.Z."/>
            <person name="Lecleir G.R."/>
            <person name="Coyne K.J."/>
            <person name="Berg G.M."/>
            <person name="Bertrand E.M."/>
            <person name="Saito M.A."/>
            <person name="Gladyshev V.N."/>
            <person name="Grigoriev I.V."/>
        </authorList>
    </citation>
    <scope>NUCLEOTIDE SEQUENCE [LARGE SCALE GENOMIC DNA]</scope>
    <source>
        <strain evidence="9">CCMP 1984</strain>
    </source>
</reference>
<keyword evidence="6" id="KW-0368">Histidine biosynthesis</keyword>
<dbReference type="EMBL" id="GL833125">
    <property type="protein sequence ID" value="EGB09785.1"/>
    <property type="molecule type" value="Genomic_DNA"/>
</dbReference>
<dbReference type="Proteomes" id="UP000002729">
    <property type="component" value="Unassembled WGS sequence"/>
</dbReference>
<sequence>TGVPALDDVLSTFAEHAGILVAARCAGDRYIDDHHTAEDVAITVGQCLCDALGDKAGLTRMASADRERDGVEVRAVLDLSNRPNFHSDLAFDEEYLGGDAAADAGDGECGAVLSSEMLVHALESLTLETRATLHLE</sequence>
<comment type="pathway">
    <text evidence="2">Amino-acid biosynthesis; L-histidine biosynthesis; L-histidine from 5-phospho-alpha-D-ribose 1-diphosphate: step 6/9.</text>
</comment>
<evidence type="ECO:0000256" key="5">
    <source>
        <dbReference type="ARBA" id="ARBA00022605"/>
    </source>
</evidence>
<comment type="catalytic activity">
    <reaction evidence="1">
        <text>D-erythro-1-(imidazol-4-yl)glycerol 3-phosphate = 3-(imidazol-4-yl)-2-oxopropyl phosphate + H2O</text>
        <dbReference type="Rhea" id="RHEA:11040"/>
        <dbReference type="ChEBI" id="CHEBI:15377"/>
        <dbReference type="ChEBI" id="CHEBI:57766"/>
        <dbReference type="ChEBI" id="CHEBI:58278"/>
        <dbReference type="EC" id="4.2.1.19"/>
    </reaction>
</comment>
<dbReference type="InterPro" id="IPR020568">
    <property type="entry name" value="Ribosomal_Su5_D2-typ_SF"/>
</dbReference>
<dbReference type="InterPro" id="IPR000807">
    <property type="entry name" value="ImidazoleglycerolP_deHydtase"/>
</dbReference>
<dbReference type="PROSITE" id="PS00954">
    <property type="entry name" value="IGP_DEHYDRATASE_1"/>
    <property type="match status" value="1"/>
</dbReference>
<dbReference type="Pfam" id="PF00475">
    <property type="entry name" value="IGPD"/>
    <property type="match status" value="1"/>
</dbReference>
<dbReference type="eggNOG" id="KOG3143">
    <property type="taxonomic scope" value="Eukaryota"/>
</dbReference>